<keyword evidence="1" id="KW-0812">Transmembrane</keyword>
<comment type="caution">
    <text evidence="2">The sequence shown here is derived from an EMBL/GenBank/DDBJ whole genome shotgun (WGS) entry which is preliminary data.</text>
</comment>
<feature type="transmembrane region" description="Helical" evidence="1">
    <location>
        <begin position="78"/>
        <end position="97"/>
    </location>
</feature>
<keyword evidence="3" id="KW-1185">Reference proteome</keyword>
<accession>A0ABU0ZMR8</accession>
<feature type="transmembrane region" description="Helical" evidence="1">
    <location>
        <begin position="40"/>
        <end position="58"/>
    </location>
</feature>
<keyword evidence="1" id="KW-1133">Transmembrane helix</keyword>
<organism evidence="2 3">
    <name type="scientific">Phytohabitans maris</name>
    <dbReference type="NCBI Taxonomy" id="3071409"/>
    <lineage>
        <taxon>Bacteria</taxon>
        <taxon>Bacillati</taxon>
        <taxon>Actinomycetota</taxon>
        <taxon>Actinomycetes</taxon>
        <taxon>Micromonosporales</taxon>
        <taxon>Micromonosporaceae</taxon>
    </lineage>
</organism>
<reference evidence="2 3" key="1">
    <citation type="submission" date="2023-08" db="EMBL/GenBank/DDBJ databases">
        <title>Phytohabitans sansha sp. nov., isolated from marine sediment.</title>
        <authorList>
            <person name="Zhao Y."/>
            <person name="Yi K."/>
        </authorList>
    </citation>
    <scope>NUCLEOTIDE SEQUENCE [LARGE SCALE GENOMIC DNA]</scope>
    <source>
        <strain evidence="2 3">ZYX-F-186</strain>
    </source>
</reference>
<sequence>MRPLVLYLRSRRVPTAVAAAAASVALLWSLDQTTDHRTTGLVATLAVVAATAAFGTGLAGHDRDLDRSAALAWPPWRAAHVVAAGAIVVGLVAATTVTGERLATASHVIRDTAGMTGLLALGAAALGAGRAWILPLTAALLGETVAPRLGPPPLDGYQQALTWTHQPTTSTTAAVTAAALGATGVLVYAIAGPRT</sequence>
<evidence type="ECO:0000256" key="1">
    <source>
        <dbReference type="SAM" id="Phobius"/>
    </source>
</evidence>
<feature type="transmembrane region" description="Helical" evidence="1">
    <location>
        <begin position="118"/>
        <end position="141"/>
    </location>
</feature>
<keyword evidence="1" id="KW-0472">Membrane</keyword>
<feature type="transmembrane region" description="Helical" evidence="1">
    <location>
        <begin position="171"/>
        <end position="191"/>
    </location>
</feature>
<evidence type="ECO:0000313" key="3">
    <source>
        <dbReference type="Proteomes" id="UP001230908"/>
    </source>
</evidence>
<dbReference type="Proteomes" id="UP001230908">
    <property type="component" value="Unassembled WGS sequence"/>
</dbReference>
<dbReference type="EMBL" id="JAVHUY010000029">
    <property type="protein sequence ID" value="MDQ7908321.1"/>
    <property type="molecule type" value="Genomic_DNA"/>
</dbReference>
<gene>
    <name evidence="2" type="ORF">RB614_27720</name>
</gene>
<protein>
    <submittedName>
        <fullName evidence="2">Uncharacterized protein</fullName>
    </submittedName>
</protein>
<evidence type="ECO:0000313" key="2">
    <source>
        <dbReference type="EMBL" id="MDQ7908321.1"/>
    </source>
</evidence>
<feature type="transmembrane region" description="Helical" evidence="1">
    <location>
        <begin position="12"/>
        <end position="28"/>
    </location>
</feature>
<dbReference type="RefSeq" id="WP_308715588.1">
    <property type="nucleotide sequence ID" value="NZ_JAVHUY010000029.1"/>
</dbReference>
<name>A0ABU0ZMR8_9ACTN</name>
<proteinExistence type="predicted"/>